<keyword evidence="2" id="KW-1185">Reference proteome</keyword>
<proteinExistence type="predicted"/>
<dbReference type="AlphaFoldDB" id="A0A830QRE4"/>
<keyword evidence="1" id="KW-0614">Plasmid</keyword>
<dbReference type="EMBL" id="AP023421">
    <property type="protein sequence ID" value="BCK85992.1"/>
    <property type="molecule type" value="Genomic_DNA"/>
</dbReference>
<protein>
    <recommendedName>
        <fullName evidence="3">AlgX/AlgJ SGNH hydrolase-like domain-containing protein</fullName>
    </recommendedName>
</protein>
<geneLocation type="plasmid" evidence="1 2">
    <name>pMM59_01</name>
</geneLocation>
<sequence length="365" mass="41005">MTTRYSRFLSAFFCLFLGGLLVWHILLPDRASSETENRTLAQRPDFSWAALVDGSYTAAVEEYFADQFPLRDGWTGLKARTEQLLGKSEFNGVYLCGDTLISRVETPDAEQVEKNLSYVKRLAESTAVPVTFGLIPSAAEVWKDKLPDGAASWDQTDLLEESGVDFLTALSTHAGDQVFYRTDHHWTTLGAFYGANALLETWGIEPLRVEDFTPETASDSFNGTLYSQSGIHWLRPDSIEFWAKEDGLTVTSWRTGKPEPASLYDRSYLNVKDKYSAFLGGNQPLCVIKNENLPEGEKVLVIRDSYADSLAPFLAQRFAEVHLLDLRYYRASAAQYAEKHGMDRIAVLYSAQNFISDRNLVLLAQ</sequence>
<reference evidence="1" key="1">
    <citation type="submission" date="2020-09" db="EMBL/GenBank/DDBJ databases">
        <title>New species isolated from human feces.</title>
        <authorList>
            <person name="Kitahara M."/>
            <person name="Shigeno Y."/>
            <person name="Shime M."/>
            <person name="Matsumoto Y."/>
            <person name="Nakamura S."/>
            <person name="Motooka D."/>
            <person name="Fukuoka S."/>
            <person name="Nishikawa H."/>
            <person name="Benno Y."/>
        </authorList>
    </citation>
    <scope>NUCLEOTIDE SEQUENCE</scope>
    <source>
        <strain evidence="1">MM59</strain>
        <plasmid evidence="1">pMM59_01</plasmid>
    </source>
</reference>
<evidence type="ECO:0000313" key="1">
    <source>
        <dbReference type="EMBL" id="BCK85992.1"/>
    </source>
</evidence>
<dbReference type="RefSeq" id="WP_213543884.1">
    <property type="nucleotide sequence ID" value="NZ_AP023421.1"/>
</dbReference>
<evidence type="ECO:0008006" key="3">
    <source>
        <dbReference type="Google" id="ProtNLM"/>
    </source>
</evidence>
<evidence type="ECO:0000313" key="2">
    <source>
        <dbReference type="Proteomes" id="UP000679848"/>
    </source>
</evidence>
<dbReference type="InterPro" id="IPR025945">
    <property type="entry name" value="DHHW"/>
</dbReference>
<accession>A0A830QRE4</accession>
<name>A0A830QRE4_9FIRM</name>
<dbReference type="KEGG" id="pfaa:MM59RIKEN_33110"/>
<dbReference type="Pfam" id="PF14286">
    <property type="entry name" value="DHHW"/>
    <property type="match status" value="2"/>
</dbReference>
<gene>
    <name evidence="1" type="ORF">MM59RIKEN_33110</name>
</gene>
<organism evidence="1 2">
    <name type="scientific">Pusillibacter faecalis</name>
    <dbReference type="NCBI Taxonomy" id="2714358"/>
    <lineage>
        <taxon>Bacteria</taxon>
        <taxon>Bacillati</taxon>
        <taxon>Bacillota</taxon>
        <taxon>Clostridia</taxon>
        <taxon>Eubacteriales</taxon>
        <taxon>Oscillospiraceae</taxon>
        <taxon>Pusillibacter</taxon>
    </lineage>
</organism>
<dbReference type="Proteomes" id="UP000679848">
    <property type="component" value="Plasmid pMM59_01"/>
</dbReference>